<sequence length="305" mass="33002">MSAPAPPPAQGVEDPIAKPKPEVSWKEEEEHAAEMRCWESAETIFLLAIGSVLLVLGVTNEIFTKRSAIIPPPLFKTRTTGMILISMFLHAVAFFSGTLIADWHNHLTCLSLASKGSYYLPIYYQVMFYLSRSESMSNVQAQCLYAGGTVGITIGKATISSAFQQRLKGIPGLTINTSAAALNDSLRQSHMCVWVEDPTLKAQVTHVYTRSISAVWLVNTPLSAVGLFLTLFIRGYSLKRVVICGDAAKPVDPRKGEFAAEVGESGIAETAEGEKAVEAPTQDDATDRTRTSLTGSMGKEEKVGT</sequence>
<name>A0A0D0CZD6_9AGAM</name>
<evidence type="ECO:0000256" key="1">
    <source>
        <dbReference type="ARBA" id="ARBA00004141"/>
    </source>
</evidence>
<evidence type="ECO:0000256" key="2">
    <source>
        <dbReference type="ARBA" id="ARBA00022692"/>
    </source>
</evidence>
<dbReference type="PANTHER" id="PTHR23501">
    <property type="entry name" value="MAJOR FACILITATOR SUPERFAMILY"/>
    <property type="match status" value="1"/>
</dbReference>
<dbReference type="GO" id="GO:0022857">
    <property type="term" value="F:transmembrane transporter activity"/>
    <property type="evidence" value="ECO:0007669"/>
    <property type="project" value="TreeGrafter"/>
</dbReference>
<evidence type="ECO:0000256" key="4">
    <source>
        <dbReference type="ARBA" id="ARBA00023136"/>
    </source>
</evidence>
<organism evidence="7 8">
    <name type="scientific">Paxillus rubicundulus Ve08.2h10</name>
    <dbReference type="NCBI Taxonomy" id="930991"/>
    <lineage>
        <taxon>Eukaryota</taxon>
        <taxon>Fungi</taxon>
        <taxon>Dikarya</taxon>
        <taxon>Basidiomycota</taxon>
        <taxon>Agaricomycotina</taxon>
        <taxon>Agaricomycetes</taxon>
        <taxon>Agaricomycetidae</taxon>
        <taxon>Boletales</taxon>
        <taxon>Paxilineae</taxon>
        <taxon>Paxillaceae</taxon>
        <taxon>Paxillus</taxon>
    </lineage>
</organism>
<gene>
    <name evidence="7" type="ORF">PAXRUDRAFT_15478</name>
</gene>
<protein>
    <submittedName>
        <fullName evidence="7">Uncharacterized protein</fullName>
    </submittedName>
</protein>
<evidence type="ECO:0000256" key="6">
    <source>
        <dbReference type="SAM" id="Phobius"/>
    </source>
</evidence>
<feature type="region of interest" description="Disordered" evidence="5">
    <location>
        <begin position="1"/>
        <end position="22"/>
    </location>
</feature>
<keyword evidence="8" id="KW-1185">Reference proteome</keyword>
<dbReference type="Proteomes" id="UP000054538">
    <property type="component" value="Unassembled WGS sequence"/>
</dbReference>
<dbReference type="STRING" id="930991.A0A0D0CZD6"/>
<keyword evidence="2 6" id="KW-0812">Transmembrane</keyword>
<dbReference type="AlphaFoldDB" id="A0A0D0CZD6"/>
<evidence type="ECO:0000313" key="7">
    <source>
        <dbReference type="EMBL" id="KIK81013.1"/>
    </source>
</evidence>
<dbReference type="GO" id="GO:0005886">
    <property type="term" value="C:plasma membrane"/>
    <property type="evidence" value="ECO:0007669"/>
    <property type="project" value="TreeGrafter"/>
</dbReference>
<reference evidence="8" key="2">
    <citation type="submission" date="2015-01" db="EMBL/GenBank/DDBJ databases">
        <title>Evolutionary Origins and Diversification of the Mycorrhizal Mutualists.</title>
        <authorList>
            <consortium name="DOE Joint Genome Institute"/>
            <consortium name="Mycorrhizal Genomics Consortium"/>
            <person name="Kohler A."/>
            <person name="Kuo A."/>
            <person name="Nagy L.G."/>
            <person name="Floudas D."/>
            <person name="Copeland A."/>
            <person name="Barry K.W."/>
            <person name="Cichocki N."/>
            <person name="Veneault-Fourrey C."/>
            <person name="LaButti K."/>
            <person name="Lindquist E.A."/>
            <person name="Lipzen A."/>
            <person name="Lundell T."/>
            <person name="Morin E."/>
            <person name="Murat C."/>
            <person name="Riley R."/>
            <person name="Ohm R."/>
            <person name="Sun H."/>
            <person name="Tunlid A."/>
            <person name="Henrissat B."/>
            <person name="Grigoriev I.V."/>
            <person name="Hibbett D.S."/>
            <person name="Martin F."/>
        </authorList>
    </citation>
    <scope>NUCLEOTIDE SEQUENCE [LARGE SCALE GENOMIC DNA]</scope>
    <source>
        <strain evidence="8">Ve08.2h10</strain>
    </source>
</reference>
<feature type="region of interest" description="Disordered" evidence="5">
    <location>
        <begin position="269"/>
        <end position="305"/>
    </location>
</feature>
<accession>A0A0D0CZD6</accession>
<evidence type="ECO:0000256" key="5">
    <source>
        <dbReference type="SAM" id="MobiDB-lite"/>
    </source>
</evidence>
<comment type="subcellular location">
    <subcellularLocation>
        <location evidence="1">Membrane</location>
        <topology evidence="1">Multi-pass membrane protein</topology>
    </subcellularLocation>
</comment>
<evidence type="ECO:0000313" key="8">
    <source>
        <dbReference type="Proteomes" id="UP000054538"/>
    </source>
</evidence>
<dbReference type="HOGENOM" id="CLU_912465_0_0_1"/>
<dbReference type="OrthoDB" id="10021397at2759"/>
<proteinExistence type="predicted"/>
<keyword evidence="3 6" id="KW-1133">Transmembrane helix</keyword>
<dbReference type="PANTHER" id="PTHR23501:SF102">
    <property type="entry name" value="DRUG TRANSPORTER, PUTATIVE (AFU_ORTHOLOGUE AFUA_3G08530)-RELATED"/>
    <property type="match status" value="1"/>
</dbReference>
<feature type="transmembrane region" description="Helical" evidence="6">
    <location>
        <begin position="83"/>
        <end position="101"/>
    </location>
</feature>
<keyword evidence="4 6" id="KW-0472">Membrane</keyword>
<reference evidence="7 8" key="1">
    <citation type="submission" date="2014-04" db="EMBL/GenBank/DDBJ databases">
        <authorList>
            <consortium name="DOE Joint Genome Institute"/>
            <person name="Kuo A."/>
            <person name="Kohler A."/>
            <person name="Jargeat P."/>
            <person name="Nagy L.G."/>
            <person name="Floudas D."/>
            <person name="Copeland A."/>
            <person name="Barry K.W."/>
            <person name="Cichocki N."/>
            <person name="Veneault-Fourrey C."/>
            <person name="LaButti K."/>
            <person name="Lindquist E.A."/>
            <person name="Lipzen A."/>
            <person name="Lundell T."/>
            <person name="Morin E."/>
            <person name="Murat C."/>
            <person name="Sun H."/>
            <person name="Tunlid A."/>
            <person name="Henrissat B."/>
            <person name="Grigoriev I.V."/>
            <person name="Hibbett D.S."/>
            <person name="Martin F."/>
            <person name="Nordberg H.P."/>
            <person name="Cantor M.N."/>
            <person name="Hua S.X."/>
        </authorList>
    </citation>
    <scope>NUCLEOTIDE SEQUENCE [LARGE SCALE GENOMIC DNA]</scope>
    <source>
        <strain evidence="7 8">Ve08.2h10</strain>
    </source>
</reference>
<evidence type="ECO:0000256" key="3">
    <source>
        <dbReference type="ARBA" id="ARBA00022989"/>
    </source>
</evidence>
<feature type="transmembrane region" description="Helical" evidence="6">
    <location>
        <begin position="214"/>
        <end position="233"/>
    </location>
</feature>
<feature type="transmembrane region" description="Helical" evidence="6">
    <location>
        <begin position="44"/>
        <end position="63"/>
    </location>
</feature>
<dbReference type="InParanoid" id="A0A0D0CZD6"/>
<dbReference type="EMBL" id="KN825884">
    <property type="protein sequence ID" value="KIK81013.1"/>
    <property type="molecule type" value="Genomic_DNA"/>
</dbReference>